<organism evidence="3 4">
    <name type="scientific">Lasiosphaeria hispida</name>
    <dbReference type="NCBI Taxonomy" id="260671"/>
    <lineage>
        <taxon>Eukaryota</taxon>
        <taxon>Fungi</taxon>
        <taxon>Dikarya</taxon>
        <taxon>Ascomycota</taxon>
        <taxon>Pezizomycotina</taxon>
        <taxon>Sordariomycetes</taxon>
        <taxon>Sordariomycetidae</taxon>
        <taxon>Sordariales</taxon>
        <taxon>Lasiosphaeriaceae</taxon>
        <taxon>Lasiosphaeria</taxon>
    </lineage>
</organism>
<evidence type="ECO:0000313" key="3">
    <source>
        <dbReference type="EMBL" id="KAK3363771.1"/>
    </source>
</evidence>
<keyword evidence="1" id="KW-0175">Coiled coil</keyword>
<feature type="region of interest" description="Disordered" evidence="2">
    <location>
        <begin position="254"/>
        <end position="287"/>
    </location>
</feature>
<evidence type="ECO:0000313" key="4">
    <source>
        <dbReference type="Proteomes" id="UP001275084"/>
    </source>
</evidence>
<reference evidence="3" key="2">
    <citation type="submission" date="2023-06" db="EMBL/GenBank/DDBJ databases">
        <authorList>
            <consortium name="Lawrence Berkeley National Laboratory"/>
            <person name="Haridas S."/>
            <person name="Hensen N."/>
            <person name="Bonometti L."/>
            <person name="Westerberg I."/>
            <person name="Brannstrom I.O."/>
            <person name="Guillou S."/>
            <person name="Cros-Aarteil S."/>
            <person name="Calhoun S."/>
            <person name="Kuo A."/>
            <person name="Mondo S."/>
            <person name="Pangilinan J."/>
            <person name="Riley R."/>
            <person name="Labutti K."/>
            <person name="Andreopoulos B."/>
            <person name="Lipzen A."/>
            <person name="Chen C."/>
            <person name="Yanf M."/>
            <person name="Daum C."/>
            <person name="Ng V."/>
            <person name="Clum A."/>
            <person name="Steindorff A."/>
            <person name="Ohm R."/>
            <person name="Martin F."/>
            <person name="Silar P."/>
            <person name="Natvig D."/>
            <person name="Lalanne C."/>
            <person name="Gautier V."/>
            <person name="Ament-Velasquez S.L."/>
            <person name="Kruys A."/>
            <person name="Hutchinson M.I."/>
            <person name="Powell A.J."/>
            <person name="Barry K."/>
            <person name="Miller A.N."/>
            <person name="Grigoriev I.V."/>
            <person name="Debuchy R."/>
            <person name="Gladieux P."/>
            <person name="Thoren M.H."/>
            <person name="Johannesson H."/>
        </authorList>
    </citation>
    <scope>NUCLEOTIDE SEQUENCE</scope>
    <source>
        <strain evidence="3">CBS 955.72</strain>
    </source>
</reference>
<proteinExistence type="predicted"/>
<evidence type="ECO:0000256" key="2">
    <source>
        <dbReference type="SAM" id="MobiDB-lite"/>
    </source>
</evidence>
<protein>
    <submittedName>
        <fullName evidence="3">Uncharacterized protein</fullName>
    </submittedName>
</protein>
<feature type="compositionally biased region" description="Low complexity" evidence="2">
    <location>
        <begin position="262"/>
        <end position="281"/>
    </location>
</feature>
<dbReference type="Proteomes" id="UP001275084">
    <property type="component" value="Unassembled WGS sequence"/>
</dbReference>
<accession>A0AAJ0HW11</accession>
<dbReference type="EMBL" id="JAUIQD010000001">
    <property type="protein sequence ID" value="KAK3363771.1"/>
    <property type="molecule type" value="Genomic_DNA"/>
</dbReference>
<comment type="caution">
    <text evidence="3">The sequence shown here is derived from an EMBL/GenBank/DDBJ whole genome shotgun (WGS) entry which is preliminary data.</text>
</comment>
<feature type="coiled-coil region" evidence="1">
    <location>
        <begin position="214"/>
        <end position="252"/>
    </location>
</feature>
<sequence>MGQSRGHASLAGTINTILLQRLITSATDAATGMDEKDVKQIFPLFSGKIHQKGKLWYEPDGSFGFFGRNEKGQVYITAGGLLLGLIIDANYPRLNKARVGLIVADDNSLGFRWERRGDVFYSDRQGPVDGEVGFYLSDFFGAAGLLAAYCRPPVGISRQPNFTISYGELGAAFRIARHLNFPKKFTMTEGDEKMLLEAMQGPSSILKHVKRQDCQELAQDRQEFERTLAKERQEFAQDRQEFERTLAKEREQNLAKMHQQHATGMGSTGRARGGSSSSKPDGSGRRFFTTVPRAMLNGSNAFLSWPLTSGRWRTEGYLGPSATAKPYEVAIASWRRLLTRFPRKW</sequence>
<reference evidence="3" key="1">
    <citation type="journal article" date="2023" name="Mol. Phylogenet. Evol.">
        <title>Genome-scale phylogeny and comparative genomics of the fungal order Sordariales.</title>
        <authorList>
            <person name="Hensen N."/>
            <person name="Bonometti L."/>
            <person name="Westerberg I."/>
            <person name="Brannstrom I.O."/>
            <person name="Guillou S."/>
            <person name="Cros-Aarteil S."/>
            <person name="Calhoun S."/>
            <person name="Haridas S."/>
            <person name="Kuo A."/>
            <person name="Mondo S."/>
            <person name="Pangilinan J."/>
            <person name="Riley R."/>
            <person name="LaButti K."/>
            <person name="Andreopoulos B."/>
            <person name="Lipzen A."/>
            <person name="Chen C."/>
            <person name="Yan M."/>
            <person name="Daum C."/>
            <person name="Ng V."/>
            <person name="Clum A."/>
            <person name="Steindorff A."/>
            <person name="Ohm R.A."/>
            <person name="Martin F."/>
            <person name="Silar P."/>
            <person name="Natvig D.O."/>
            <person name="Lalanne C."/>
            <person name="Gautier V."/>
            <person name="Ament-Velasquez S.L."/>
            <person name="Kruys A."/>
            <person name="Hutchinson M.I."/>
            <person name="Powell A.J."/>
            <person name="Barry K."/>
            <person name="Miller A.N."/>
            <person name="Grigoriev I.V."/>
            <person name="Debuchy R."/>
            <person name="Gladieux P."/>
            <person name="Hiltunen Thoren M."/>
            <person name="Johannesson H."/>
        </authorList>
    </citation>
    <scope>NUCLEOTIDE SEQUENCE</scope>
    <source>
        <strain evidence="3">CBS 955.72</strain>
    </source>
</reference>
<keyword evidence="4" id="KW-1185">Reference proteome</keyword>
<dbReference type="AlphaFoldDB" id="A0AAJ0HW11"/>
<name>A0AAJ0HW11_9PEZI</name>
<evidence type="ECO:0000256" key="1">
    <source>
        <dbReference type="SAM" id="Coils"/>
    </source>
</evidence>
<gene>
    <name evidence="3" type="ORF">B0T25DRAFT_576290</name>
</gene>